<dbReference type="EMBL" id="LT554468">
    <property type="protein sequence ID" value="SAM05529.1"/>
    <property type="molecule type" value="Genomic_DNA"/>
</dbReference>
<dbReference type="PROSITE" id="PS50020">
    <property type="entry name" value="WW_DOMAIN_2"/>
    <property type="match status" value="1"/>
</dbReference>
<evidence type="ECO:0000313" key="12">
    <source>
        <dbReference type="Proteomes" id="UP000078561"/>
    </source>
</evidence>
<evidence type="ECO:0000256" key="1">
    <source>
        <dbReference type="ARBA" id="ARBA00006962"/>
    </source>
</evidence>
<dbReference type="Pfam" id="PF06722">
    <property type="entry name" value="EryCIII-like_C"/>
    <property type="match status" value="1"/>
</dbReference>
<evidence type="ECO:0000256" key="4">
    <source>
        <dbReference type="ARBA" id="ARBA00022679"/>
    </source>
</evidence>
<dbReference type="AlphaFoldDB" id="A0A163MJ87"/>
<dbReference type="PANTHER" id="PTHR48050:SF25">
    <property type="entry name" value="STEROL 3-BETA-GLUCOSYLTRANSFERASE"/>
    <property type="match status" value="1"/>
</dbReference>
<proteinExistence type="inferred from homology"/>
<dbReference type="OrthoDB" id="10261837at2759"/>
<name>A0A163MJ87_ABSGL</name>
<evidence type="ECO:0000256" key="7">
    <source>
        <dbReference type="ARBA" id="ARBA00049453"/>
    </source>
</evidence>
<dbReference type="GO" id="GO:0016125">
    <property type="term" value="P:sterol metabolic process"/>
    <property type="evidence" value="ECO:0007669"/>
    <property type="project" value="TreeGrafter"/>
</dbReference>
<protein>
    <recommendedName>
        <fullName evidence="2">sterol 3beta-glucosyltransferase</fullName>
        <ecNumber evidence="2">2.4.1.173</ecNumber>
    </recommendedName>
    <alternativeName>
        <fullName evidence="5">Autophagy-related protein 26</fullName>
    </alternativeName>
</protein>
<dbReference type="EC" id="2.4.1.173" evidence="2"/>
<keyword evidence="12" id="KW-1185">Reference proteome</keyword>
<feature type="region of interest" description="Disordered" evidence="8">
    <location>
        <begin position="357"/>
        <end position="406"/>
    </location>
</feature>
<feature type="domain" description="WW" evidence="10">
    <location>
        <begin position="818"/>
        <end position="850"/>
    </location>
</feature>
<comment type="similarity">
    <text evidence="1">Belongs to the glycosyltransferase 28 family.</text>
</comment>
<feature type="compositionally biased region" description="Polar residues" evidence="8">
    <location>
        <begin position="370"/>
        <end position="398"/>
    </location>
</feature>
<evidence type="ECO:0000256" key="2">
    <source>
        <dbReference type="ARBA" id="ARBA00012650"/>
    </source>
</evidence>
<keyword evidence="4" id="KW-0808">Transferase</keyword>
<organism evidence="11">
    <name type="scientific">Absidia glauca</name>
    <name type="common">Pin mould</name>
    <dbReference type="NCBI Taxonomy" id="4829"/>
    <lineage>
        <taxon>Eukaryota</taxon>
        <taxon>Fungi</taxon>
        <taxon>Fungi incertae sedis</taxon>
        <taxon>Mucoromycota</taxon>
        <taxon>Mucoromycotina</taxon>
        <taxon>Mucoromycetes</taxon>
        <taxon>Mucorales</taxon>
        <taxon>Cunninghamellaceae</taxon>
        <taxon>Absidia</taxon>
    </lineage>
</organism>
<dbReference type="PANTHER" id="PTHR48050">
    <property type="entry name" value="STEROL 3-BETA-GLUCOSYLTRANSFERASE"/>
    <property type="match status" value="1"/>
</dbReference>
<dbReference type="Proteomes" id="UP000078561">
    <property type="component" value="Unassembled WGS sequence"/>
</dbReference>
<evidence type="ECO:0000259" key="9">
    <source>
        <dbReference type="PROSITE" id="PS50003"/>
    </source>
</evidence>
<dbReference type="PROSITE" id="PS50003">
    <property type="entry name" value="PH_DOMAIN"/>
    <property type="match status" value="1"/>
</dbReference>
<dbReference type="InterPro" id="IPR001849">
    <property type="entry name" value="PH_domain"/>
</dbReference>
<dbReference type="InterPro" id="IPR004276">
    <property type="entry name" value="GlycoTrans_28_N"/>
</dbReference>
<dbReference type="SUPFAM" id="SSF53756">
    <property type="entry name" value="UDP-Glycosyltransferase/glycogen phosphorylase"/>
    <property type="match status" value="1"/>
</dbReference>
<feature type="domain" description="PH" evidence="9">
    <location>
        <begin position="68"/>
        <end position="165"/>
    </location>
</feature>
<dbReference type="InterPro" id="IPR011993">
    <property type="entry name" value="PH-like_dom_sf"/>
</dbReference>
<evidence type="ECO:0000256" key="8">
    <source>
        <dbReference type="SAM" id="MobiDB-lite"/>
    </source>
</evidence>
<dbReference type="InterPro" id="IPR050426">
    <property type="entry name" value="Glycosyltransferase_28"/>
</dbReference>
<comment type="catalytic activity">
    <reaction evidence="7">
        <text>a sterol + UDP-alpha-D-glucose = a sterol 3-beta-D-glucoside + UDP + H(+)</text>
        <dbReference type="Rhea" id="RHEA:22724"/>
        <dbReference type="ChEBI" id="CHEBI:15378"/>
        <dbReference type="ChEBI" id="CHEBI:15889"/>
        <dbReference type="ChEBI" id="CHEBI:37424"/>
        <dbReference type="ChEBI" id="CHEBI:58223"/>
        <dbReference type="ChEBI" id="CHEBI:58885"/>
        <dbReference type="EC" id="2.4.1.173"/>
    </reaction>
    <physiologicalReaction direction="left-to-right" evidence="7">
        <dbReference type="Rhea" id="RHEA:22725"/>
    </physiologicalReaction>
</comment>
<dbReference type="InParanoid" id="A0A163MJ87"/>
<dbReference type="Pfam" id="PF00169">
    <property type="entry name" value="PH"/>
    <property type="match status" value="1"/>
</dbReference>
<comment type="catalytic activity">
    <reaction evidence="6">
        <text>ergosterol + UDP-alpha-D-glucose = ergosteryl 3-beta-D-glucoside + UDP + H(+)</text>
        <dbReference type="Rhea" id="RHEA:61836"/>
        <dbReference type="ChEBI" id="CHEBI:15378"/>
        <dbReference type="ChEBI" id="CHEBI:16933"/>
        <dbReference type="ChEBI" id="CHEBI:52973"/>
        <dbReference type="ChEBI" id="CHEBI:58223"/>
        <dbReference type="ChEBI" id="CHEBI:58885"/>
    </reaction>
    <physiologicalReaction direction="left-to-right" evidence="6">
        <dbReference type="Rhea" id="RHEA:61837"/>
    </physiologicalReaction>
</comment>
<dbReference type="CDD" id="cd03784">
    <property type="entry name" value="GT1_Gtf-like"/>
    <property type="match status" value="1"/>
</dbReference>
<dbReference type="InterPro" id="IPR010610">
    <property type="entry name" value="EryCIII-like_C"/>
</dbReference>
<dbReference type="Gene3D" id="3.40.50.2000">
    <property type="entry name" value="Glycogen Phosphorylase B"/>
    <property type="match status" value="2"/>
</dbReference>
<feature type="region of interest" description="Disordered" evidence="8">
    <location>
        <begin position="1"/>
        <end position="35"/>
    </location>
</feature>
<evidence type="ECO:0000256" key="5">
    <source>
        <dbReference type="ARBA" id="ARBA00029843"/>
    </source>
</evidence>
<dbReference type="FunFam" id="3.40.50.2000:FF:000029">
    <property type="entry name" value="Sterol 3-beta-glucosyltransferase"/>
    <property type="match status" value="1"/>
</dbReference>
<dbReference type="FunFam" id="3.40.50.2000:FF:000009">
    <property type="entry name" value="Sterol 3-beta-glucosyltransferase UGT80A2"/>
    <property type="match status" value="1"/>
</dbReference>
<evidence type="ECO:0000313" key="11">
    <source>
        <dbReference type="EMBL" id="SAM05529.1"/>
    </source>
</evidence>
<dbReference type="Pfam" id="PF03033">
    <property type="entry name" value="Glyco_transf_28"/>
    <property type="match status" value="1"/>
</dbReference>
<dbReference type="SMART" id="SM00233">
    <property type="entry name" value="PH"/>
    <property type="match status" value="1"/>
</dbReference>
<dbReference type="SUPFAM" id="SSF50729">
    <property type="entry name" value="PH domain-like"/>
    <property type="match status" value="1"/>
</dbReference>
<dbReference type="InterPro" id="IPR002213">
    <property type="entry name" value="UDP_glucos_trans"/>
</dbReference>
<dbReference type="GO" id="GO:0005975">
    <property type="term" value="P:carbohydrate metabolic process"/>
    <property type="evidence" value="ECO:0007669"/>
    <property type="project" value="InterPro"/>
</dbReference>
<evidence type="ECO:0000259" key="10">
    <source>
        <dbReference type="PROSITE" id="PS50020"/>
    </source>
</evidence>
<dbReference type="InterPro" id="IPR001202">
    <property type="entry name" value="WW_dom"/>
</dbReference>
<dbReference type="GO" id="GO:0016906">
    <property type="term" value="F:sterol 3-beta-glucosyltransferase activity"/>
    <property type="evidence" value="ECO:0007669"/>
    <property type="project" value="UniProtKB-EC"/>
</dbReference>
<dbReference type="Gene3D" id="2.30.29.30">
    <property type="entry name" value="Pleckstrin-homology domain (PH domain)/Phosphotyrosine-binding domain (PTB)"/>
    <property type="match status" value="1"/>
</dbReference>
<sequence length="1095" mass="123021">MPLEGEVEGSQSENDEHTTKTMTPSAPTLRPPLSSTYTLQSEISVERTPSIEVLEKVKQTNDHESLDAPRKSGYLTMKNPKTSLLNSRHYFILQHNVLSWYDSAQSHYQPLGSIELKTVTQVQETTSRTKKHGFILHTPTGRHTFWTDSEVSRKEWMDDLQRSMFMVKNDGDSVRITLPFAKATHIEKAAAFDLVEYIKVSLSDVDPAHYQANLSEDDDVYYFVCFPDVDKAFNAIQGCWKLHGASNIITTDDTTGDDSDDNDQLDAAKPFSDVPDLATMDHEATTTTTSSMKLAAPLYIMRALAQATYSTLRPEHDESTPLDPDLHDGPPIINKTIKQVSSSTRNLSKAVYHALTPSLGTMEQQKDDSSTPSGKEPLTTNNDVSTNISNTIQANTTKGSKRNRSDSFKAIKDLTTRPLHQLASKDYLPDLKWPSSLTLHDKPSTTSLTSAKKRLPISVNASHLSQLTSSLTPSRYKKEDRTMAPMWLCPDLRRQQQHLNIVIPYEDIVGIRSSKKPGYYLLYNLGVTTKDMNEEILFDFSSLRLRNSCLKLLFLKSQKPILDESNSDGDTMEADHFEEKISADHVAPPYEYNGPPLLSNVMESQQPQGVPSVITCLTIGSRGDVQPYIALCKQLQKNGAHRCRIATHEEYRHWIEHHGIEFKSIGGSPEALMQLCIENNFLSLSFIKNGSKFFYTWFDTLLETSWEACQGTDVLIESPSAMVGIHIAEKLEIPYFRSMPFPWTRTTKFPHPFASSTLSGGPVYNDMTYVLIDMAMWLGTSRPINRFRREKLGLAPTSLERLELSRVPCLYSFSAQVQPIPKDWPDYIHCTGYWFLDEHKVNDRWQPPSELRSFLQLDENDKKKDERPVVYIGFGSIIVSDPDAMSRVIVEAVMEAGVRAIVCKGWSSRNQEQEHSAEVLQQYPDSILSLDSVPHDWLFPLIQGVVHHGGAGTCAAGLRAGLPTVIKPFFGDQRFWATRMETLGVGIYMSKLTKLKLKAHLLTITQDEAMINRAKLLGEAIRQEDGTKVAVDCLYRDMELARRTQRPLEAAAPPDEDTNDSSNRTSLHAYVAKLKRLAPFGTDAFSLVGLPDSAL</sequence>
<gene>
    <name evidence="11" type="primary">ABSGL_11404.1 scaffold 12295</name>
</gene>
<accession>A0A163MJ87</accession>
<evidence type="ECO:0000256" key="3">
    <source>
        <dbReference type="ARBA" id="ARBA00022676"/>
    </source>
</evidence>
<reference evidence="11" key="1">
    <citation type="submission" date="2016-04" db="EMBL/GenBank/DDBJ databases">
        <authorList>
            <person name="Evans L.H."/>
            <person name="Alamgir A."/>
            <person name="Owens N."/>
            <person name="Weber N.D."/>
            <person name="Virtaneva K."/>
            <person name="Barbian K."/>
            <person name="Babar A."/>
            <person name="Rosenke K."/>
        </authorList>
    </citation>
    <scope>NUCLEOTIDE SEQUENCE [LARGE SCALE GENOMIC DNA]</scope>
    <source>
        <strain evidence="11">CBS 101.48</strain>
    </source>
</reference>
<evidence type="ECO:0000256" key="6">
    <source>
        <dbReference type="ARBA" id="ARBA00047886"/>
    </source>
</evidence>
<dbReference type="STRING" id="4829.A0A163MJ87"/>
<keyword evidence="3" id="KW-0328">Glycosyltransferase</keyword>